<reference evidence="9" key="1">
    <citation type="submission" date="2023-03" db="EMBL/GenBank/DDBJ databases">
        <title>Massive genome expansion in bonnet fungi (Mycena s.s.) driven by repeated elements and novel gene families across ecological guilds.</title>
        <authorList>
            <consortium name="Lawrence Berkeley National Laboratory"/>
            <person name="Harder C.B."/>
            <person name="Miyauchi S."/>
            <person name="Viragh M."/>
            <person name="Kuo A."/>
            <person name="Thoen E."/>
            <person name="Andreopoulos B."/>
            <person name="Lu D."/>
            <person name="Skrede I."/>
            <person name="Drula E."/>
            <person name="Henrissat B."/>
            <person name="Morin E."/>
            <person name="Kohler A."/>
            <person name="Barry K."/>
            <person name="LaButti K."/>
            <person name="Morin E."/>
            <person name="Salamov A."/>
            <person name="Lipzen A."/>
            <person name="Mereny Z."/>
            <person name="Hegedus B."/>
            <person name="Baldrian P."/>
            <person name="Stursova M."/>
            <person name="Weitz H."/>
            <person name="Taylor A."/>
            <person name="Grigoriev I.V."/>
            <person name="Nagy L.G."/>
            <person name="Martin F."/>
            <person name="Kauserud H."/>
        </authorList>
    </citation>
    <scope>NUCLEOTIDE SEQUENCE</scope>
    <source>
        <strain evidence="9">CBHHK067</strain>
    </source>
</reference>
<evidence type="ECO:0000313" key="10">
    <source>
        <dbReference type="Proteomes" id="UP001221757"/>
    </source>
</evidence>
<dbReference type="InterPro" id="IPR007220">
    <property type="entry name" value="ORC2"/>
</dbReference>
<comment type="similarity">
    <text evidence="2 5">Belongs to the ORC2 family.</text>
</comment>
<feature type="domain" description="Origin recognition complex subunit 2 RecA-like" evidence="7">
    <location>
        <begin position="100"/>
        <end position="273"/>
    </location>
</feature>
<dbReference type="GO" id="GO:0003688">
    <property type="term" value="F:DNA replication origin binding"/>
    <property type="evidence" value="ECO:0007669"/>
    <property type="project" value="UniProtKB-UniRule"/>
</dbReference>
<name>A0AAD7DNB4_MYCRO</name>
<accession>A0AAD7DNB4</accession>
<dbReference type="GO" id="GO:0006260">
    <property type="term" value="P:DNA replication"/>
    <property type="evidence" value="ECO:0007669"/>
    <property type="project" value="UniProtKB-UniRule"/>
</dbReference>
<evidence type="ECO:0000256" key="3">
    <source>
        <dbReference type="ARBA" id="ARBA00022705"/>
    </source>
</evidence>
<evidence type="ECO:0000256" key="2">
    <source>
        <dbReference type="ARBA" id="ARBA00007421"/>
    </source>
</evidence>
<dbReference type="Pfam" id="PF24882">
    <property type="entry name" value="WHD_ORC2"/>
    <property type="match status" value="1"/>
</dbReference>
<proteinExistence type="inferred from homology"/>
<comment type="function">
    <text evidence="5">Component of the origin recognition complex (ORC) that binds origins of replication. DNA-binding is ATP-dependent. ORC is required to assemble the pre-replication complex necessary to initiate DNA replication.</text>
</comment>
<dbReference type="PANTHER" id="PTHR14052:SF0">
    <property type="entry name" value="ORIGIN RECOGNITION COMPLEX SUBUNIT 2"/>
    <property type="match status" value="1"/>
</dbReference>
<comment type="caution">
    <text evidence="9">The sequence shown here is derived from an EMBL/GenBank/DDBJ whole genome shotgun (WGS) entry which is preliminary data.</text>
</comment>
<comment type="subunit">
    <text evidence="5">Component of the origin recognition complex (ORC).</text>
</comment>
<dbReference type="Pfam" id="PF04084">
    <property type="entry name" value="RecA-like_ORC2"/>
    <property type="match status" value="1"/>
</dbReference>
<evidence type="ECO:0000259" key="7">
    <source>
        <dbReference type="Pfam" id="PF04084"/>
    </source>
</evidence>
<feature type="domain" description="Origin recognition complex subunit 2 winged-helix" evidence="8">
    <location>
        <begin position="354"/>
        <end position="413"/>
    </location>
</feature>
<keyword evidence="4 5" id="KW-0539">Nucleus</keyword>
<dbReference type="InterPro" id="IPR056773">
    <property type="entry name" value="WHD_ORC2"/>
</dbReference>
<evidence type="ECO:0000256" key="6">
    <source>
        <dbReference type="SAM" id="MobiDB-lite"/>
    </source>
</evidence>
<dbReference type="AlphaFoldDB" id="A0AAD7DNB4"/>
<feature type="compositionally biased region" description="Acidic residues" evidence="6">
    <location>
        <begin position="1"/>
        <end position="11"/>
    </location>
</feature>
<dbReference type="GO" id="GO:0005664">
    <property type="term" value="C:nuclear origin of replication recognition complex"/>
    <property type="evidence" value="ECO:0007669"/>
    <property type="project" value="UniProtKB-UniRule"/>
</dbReference>
<dbReference type="EMBL" id="JARKIE010000038">
    <property type="protein sequence ID" value="KAJ7695405.1"/>
    <property type="molecule type" value="Genomic_DNA"/>
</dbReference>
<evidence type="ECO:0000256" key="1">
    <source>
        <dbReference type="ARBA" id="ARBA00004123"/>
    </source>
</evidence>
<sequence length="425" mass="45887">MPPSDDEDSDALSDASEVEGLLSGKGKAKATVTDDDRRTIVQSSFDAYFALSAAKVSTSSNIFSALIQPLSAEEYAESITAVDALGSKHLQSSILREPARSALFARLLCELNEGFNVVCYGFGSKRNILNQFATAHCAKAGHVVVVNGFQPELSVKDVLVSIENIRGITGLPLASSMAESQARRIYDFFSQSPKQRHLYLVVHNIDSFLSRTPKAKACFALLALHPHIHLIASVDHINAPLLWSASEVAARKDGVVLPGKTPPRGFAWLWHDLTTLAPYDFELSFADRTSVTGAHARRQRDAAAGAALPSGAAMSQTAAQHILASVTERARKLFALMGQWQLKTIDEGDPTVDGLQQFAIPYDVLFPLARDNFVATNDTALRAVLGEFRDHGLVVTAQGGSGGEVLWIPLRKERLAAIVKSLNVS</sequence>
<organism evidence="9 10">
    <name type="scientific">Mycena rosella</name>
    <name type="common">Pink bonnet</name>
    <name type="synonym">Agaricus rosellus</name>
    <dbReference type="NCBI Taxonomy" id="1033263"/>
    <lineage>
        <taxon>Eukaryota</taxon>
        <taxon>Fungi</taxon>
        <taxon>Dikarya</taxon>
        <taxon>Basidiomycota</taxon>
        <taxon>Agaricomycotina</taxon>
        <taxon>Agaricomycetes</taxon>
        <taxon>Agaricomycetidae</taxon>
        <taxon>Agaricales</taxon>
        <taxon>Marasmiineae</taxon>
        <taxon>Mycenaceae</taxon>
        <taxon>Mycena</taxon>
    </lineage>
</organism>
<evidence type="ECO:0000256" key="5">
    <source>
        <dbReference type="RuleBase" id="RU368084"/>
    </source>
</evidence>
<dbReference type="Proteomes" id="UP001221757">
    <property type="component" value="Unassembled WGS sequence"/>
</dbReference>
<protein>
    <recommendedName>
        <fullName evidence="5">Origin recognition complex subunit 2</fullName>
    </recommendedName>
</protein>
<feature type="region of interest" description="Disordered" evidence="6">
    <location>
        <begin position="1"/>
        <end position="27"/>
    </location>
</feature>
<dbReference type="PANTHER" id="PTHR14052">
    <property type="entry name" value="ORIGIN RECOGNITION COMPLEX SUBUNIT 2"/>
    <property type="match status" value="1"/>
</dbReference>
<evidence type="ECO:0000259" key="8">
    <source>
        <dbReference type="Pfam" id="PF24882"/>
    </source>
</evidence>
<evidence type="ECO:0000313" key="9">
    <source>
        <dbReference type="EMBL" id="KAJ7695405.1"/>
    </source>
</evidence>
<gene>
    <name evidence="9" type="ORF">B0H17DRAFT_1055792</name>
</gene>
<comment type="subcellular location">
    <subcellularLocation>
        <location evidence="1 5">Nucleus</location>
    </subcellularLocation>
</comment>
<dbReference type="InterPro" id="IPR056772">
    <property type="entry name" value="RecA-like_ORC2"/>
</dbReference>
<keyword evidence="3 5" id="KW-0235">DNA replication</keyword>
<keyword evidence="10" id="KW-1185">Reference proteome</keyword>
<evidence type="ECO:0000256" key="4">
    <source>
        <dbReference type="ARBA" id="ARBA00023242"/>
    </source>
</evidence>